<evidence type="ECO:0000313" key="2">
    <source>
        <dbReference type="EMBL" id="RPE81594.1"/>
    </source>
</evidence>
<protein>
    <submittedName>
        <fullName evidence="2">Polysaccharide pyruvyl transferase</fullName>
    </submittedName>
</protein>
<organism evidence="2 3">
    <name type="scientific">Vulcaniibacterium tengchongense</name>
    <dbReference type="NCBI Taxonomy" id="1273429"/>
    <lineage>
        <taxon>Bacteria</taxon>
        <taxon>Pseudomonadati</taxon>
        <taxon>Pseudomonadota</taxon>
        <taxon>Gammaproteobacteria</taxon>
        <taxon>Lysobacterales</taxon>
        <taxon>Lysobacteraceae</taxon>
        <taxon>Vulcaniibacterium</taxon>
    </lineage>
</organism>
<proteinExistence type="predicted"/>
<dbReference type="RefSeq" id="WP_199742053.1">
    <property type="nucleotide sequence ID" value="NZ_RKQN01000001.1"/>
</dbReference>
<name>A0A3N4W8P6_9GAMM</name>
<evidence type="ECO:0000313" key="3">
    <source>
        <dbReference type="Proteomes" id="UP000269708"/>
    </source>
</evidence>
<evidence type="ECO:0000259" key="1">
    <source>
        <dbReference type="Pfam" id="PF04230"/>
    </source>
</evidence>
<keyword evidence="3" id="KW-1185">Reference proteome</keyword>
<reference evidence="2 3" key="1">
    <citation type="submission" date="2018-11" db="EMBL/GenBank/DDBJ databases">
        <title>Genomic Encyclopedia of Type Strains, Phase IV (KMG-IV): sequencing the most valuable type-strain genomes for metagenomic binning, comparative biology and taxonomic classification.</title>
        <authorList>
            <person name="Goeker M."/>
        </authorList>
    </citation>
    <scope>NUCLEOTIDE SEQUENCE [LARGE SCALE GENOMIC DNA]</scope>
    <source>
        <strain evidence="2 3">DSM 25623</strain>
    </source>
</reference>
<dbReference type="AlphaFoldDB" id="A0A3N4W8P6"/>
<dbReference type="GO" id="GO:0016740">
    <property type="term" value="F:transferase activity"/>
    <property type="evidence" value="ECO:0007669"/>
    <property type="project" value="UniProtKB-KW"/>
</dbReference>
<accession>A0A3N4W8P6</accession>
<keyword evidence="2" id="KW-0808">Transferase</keyword>
<sequence length="357" mass="39962">MKIGILTFHRCINYGSYWQARCLAEGLRSRGHDAFLLDHASRRVDIAEWRCALRPTLPAPAPDRARYRTKIRRFFRAFESLPLSPRFPLERPARMPRCDAVVVGSDEVWNLSHPWYGGYPLFYGEGLRTPRLLAHAASFGSLDPRAGLAPHWAQKLRAFEAISVRDQTSQAVVAEAIGREPELVLDPCLQFPPEPGAADGELPGRPYAVVYGHGFSDGFAANAKRWARRRGLLLLSVGYRNDWADRQWLEAGPHEFAHAIAHAQAVATNFFHGCVFALRHRKPFACESSWYRGNKLRCLMDTVGAQRHLLGEDAPASAYAAALGEPLDDAVPARIETLRHASDRHLDRALAARRMSA</sequence>
<dbReference type="InterPro" id="IPR007345">
    <property type="entry name" value="Polysacch_pyruvyl_Trfase"/>
</dbReference>
<feature type="domain" description="Polysaccharide pyruvyl transferase" evidence="1">
    <location>
        <begin position="13"/>
        <end position="286"/>
    </location>
</feature>
<dbReference type="Pfam" id="PF04230">
    <property type="entry name" value="PS_pyruv_trans"/>
    <property type="match status" value="1"/>
</dbReference>
<gene>
    <name evidence="2" type="ORF">EDC50_0785</name>
</gene>
<dbReference type="Proteomes" id="UP000269708">
    <property type="component" value="Unassembled WGS sequence"/>
</dbReference>
<dbReference type="EMBL" id="RKQN01000001">
    <property type="protein sequence ID" value="RPE81594.1"/>
    <property type="molecule type" value="Genomic_DNA"/>
</dbReference>
<comment type="caution">
    <text evidence="2">The sequence shown here is derived from an EMBL/GenBank/DDBJ whole genome shotgun (WGS) entry which is preliminary data.</text>
</comment>